<dbReference type="AlphaFoldDB" id="A0A382UR09"/>
<sequence>IVPFDANKRAPEERAKMLIRLGLKRSAYDWRAQHVQEFEEETLQYKKHGIEFFAFWGGHEKAFELFQKHKIRPQIWKTLPSPKSGTQKEKIRSAKETMTPLAKRTAKIGCKLGLYNHGGWGGEPENLVAVCKALRAEGHDHVGIVYNWHHGHGRIDQWKKDLALMKPFLHCLNLNGMNTGANPKILALGKGEHDEEMLKVLIESGYDGPVGILDHQNHLDAEKSLLSNLEGLSTLRQKLATTHSDKQRP</sequence>
<dbReference type="InterPro" id="IPR013022">
    <property type="entry name" value="Xyl_isomerase-like_TIM-brl"/>
</dbReference>
<dbReference type="EMBL" id="UINC01146127">
    <property type="protein sequence ID" value="SVD36676.1"/>
    <property type="molecule type" value="Genomic_DNA"/>
</dbReference>
<protein>
    <recommendedName>
        <fullName evidence="1">Xylose isomerase-like TIM barrel domain-containing protein</fullName>
    </recommendedName>
</protein>
<feature type="domain" description="Xylose isomerase-like TIM barrel" evidence="1">
    <location>
        <begin position="85"/>
        <end position="217"/>
    </location>
</feature>
<evidence type="ECO:0000313" key="2">
    <source>
        <dbReference type="EMBL" id="SVD36676.1"/>
    </source>
</evidence>
<evidence type="ECO:0000259" key="1">
    <source>
        <dbReference type="Pfam" id="PF01261"/>
    </source>
</evidence>
<feature type="non-terminal residue" evidence="2">
    <location>
        <position position="1"/>
    </location>
</feature>
<accession>A0A382UR09</accession>
<dbReference type="SUPFAM" id="SSF51658">
    <property type="entry name" value="Xylose isomerase-like"/>
    <property type="match status" value="1"/>
</dbReference>
<reference evidence="2" key="1">
    <citation type="submission" date="2018-05" db="EMBL/GenBank/DDBJ databases">
        <authorList>
            <person name="Lanie J.A."/>
            <person name="Ng W.-L."/>
            <person name="Kazmierczak K.M."/>
            <person name="Andrzejewski T.M."/>
            <person name="Davidsen T.M."/>
            <person name="Wayne K.J."/>
            <person name="Tettelin H."/>
            <person name="Glass J.I."/>
            <person name="Rusch D."/>
            <person name="Podicherti R."/>
            <person name="Tsui H.-C.T."/>
            <person name="Winkler M.E."/>
        </authorList>
    </citation>
    <scope>NUCLEOTIDE SEQUENCE</scope>
</reference>
<proteinExistence type="predicted"/>
<organism evidence="2">
    <name type="scientific">marine metagenome</name>
    <dbReference type="NCBI Taxonomy" id="408172"/>
    <lineage>
        <taxon>unclassified sequences</taxon>
        <taxon>metagenomes</taxon>
        <taxon>ecological metagenomes</taxon>
    </lineage>
</organism>
<dbReference type="InterPro" id="IPR036237">
    <property type="entry name" value="Xyl_isomerase-like_sf"/>
</dbReference>
<dbReference type="Pfam" id="PF01261">
    <property type="entry name" value="AP_endonuc_2"/>
    <property type="match status" value="1"/>
</dbReference>
<dbReference type="Gene3D" id="3.20.20.150">
    <property type="entry name" value="Divalent-metal-dependent TIM barrel enzymes"/>
    <property type="match status" value="1"/>
</dbReference>
<name>A0A382UR09_9ZZZZ</name>
<gene>
    <name evidence="2" type="ORF">METZ01_LOCUS389530</name>
</gene>